<feature type="transmembrane region" description="Helical" evidence="4">
    <location>
        <begin position="319"/>
        <end position="336"/>
    </location>
</feature>
<evidence type="ECO:0000313" key="5">
    <source>
        <dbReference type="EMBL" id="KUJ57547.1"/>
    </source>
</evidence>
<name>A0A101CJS9_9FLAO</name>
<keyword evidence="2" id="KW-0418">Kinase</keyword>
<gene>
    <name evidence="5" type="ORF">AR686_01905</name>
</gene>
<accession>A0A101CJS9</accession>
<dbReference type="EMBL" id="LMAI01000002">
    <property type="protein sequence ID" value="KUJ57547.1"/>
    <property type="molecule type" value="Genomic_DNA"/>
</dbReference>
<dbReference type="SUPFAM" id="SSF55874">
    <property type="entry name" value="ATPase domain of HSP90 chaperone/DNA topoisomerase II/histidine kinase"/>
    <property type="match status" value="1"/>
</dbReference>
<dbReference type="InterPro" id="IPR011990">
    <property type="entry name" value="TPR-like_helical_dom_sf"/>
</dbReference>
<keyword evidence="1" id="KW-0808">Transferase</keyword>
<organism evidence="5 6">
    <name type="scientific">Chryseobacterium aquaticum subsp. greenlandense</name>
    <dbReference type="NCBI Taxonomy" id="345663"/>
    <lineage>
        <taxon>Bacteria</taxon>
        <taxon>Pseudomonadati</taxon>
        <taxon>Bacteroidota</taxon>
        <taxon>Flavobacteriia</taxon>
        <taxon>Flavobacteriales</taxon>
        <taxon>Weeksellaceae</taxon>
        <taxon>Chryseobacterium group</taxon>
        <taxon>Chryseobacterium</taxon>
    </lineage>
</organism>
<keyword evidence="4" id="KW-1133">Transmembrane helix</keyword>
<dbReference type="InterPro" id="IPR036890">
    <property type="entry name" value="HATPase_C_sf"/>
</dbReference>
<keyword evidence="4" id="KW-0812">Transmembrane</keyword>
<dbReference type="AlphaFoldDB" id="A0A101CJS9"/>
<keyword evidence="4" id="KW-0472">Membrane</keyword>
<dbReference type="GO" id="GO:0000160">
    <property type="term" value="P:phosphorelay signal transduction system"/>
    <property type="evidence" value="ECO:0007669"/>
    <property type="project" value="UniProtKB-KW"/>
</dbReference>
<evidence type="ECO:0000256" key="4">
    <source>
        <dbReference type="SAM" id="Phobius"/>
    </source>
</evidence>
<dbReference type="InterPro" id="IPR019734">
    <property type="entry name" value="TPR_rpt"/>
</dbReference>
<proteinExistence type="predicted"/>
<dbReference type="CDD" id="cd16917">
    <property type="entry name" value="HATPase_UhpB-NarQ-NarX-like"/>
    <property type="match status" value="1"/>
</dbReference>
<dbReference type="GO" id="GO:0016301">
    <property type="term" value="F:kinase activity"/>
    <property type="evidence" value="ECO:0007669"/>
    <property type="project" value="UniProtKB-KW"/>
</dbReference>
<dbReference type="InterPro" id="IPR050482">
    <property type="entry name" value="Sensor_HK_TwoCompSys"/>
</dbReference>
<evidence type="ECO:0000256" key="2">
    <source>
        <dbReference type="ARBA" id="ARBA00022777"/>
    </source>
</evidence>
<dbReference type="Proteomes" id="UP000054388">
    <property type="component" value="Unassembled WGS sequence"/>
</dbReference>
<evidence type="ECO:0000256" key="1">
    <source>
        <dbReference type="ARBA" id="ARBA00022679"/>
    </source>
</evidence>
<evidence type="ECO:0000256" key="3">
    <source>
        <dbReference type="ARBA" id="ARBA00023012"/>
    </source>
</evidence>
<dbReference type="SUPFAM" id="SSF48452">
    <property type="entry name" value="TPR-like"/>
    <property type="match status" value="2"/>
</dbReference>
<comment type="caution">
    <text evidence="5">The sequence shown here is derived from an EMBL/GenBank/DDBJ whole genome shotgun (WGS) entry which is preliminary data.</text>
</comment>
<protein>
    <submittedName>
        <fullName evidence="5">Uncharacterized protein</fullName>
    </submittedName>
</protein>
<dbReference type="SMART" id="SM00028">
    <property type="entry name" value="TPR"/>
    <property type="match status" value="2"/>
</dbReference>
<dbReference type="PANTHER" id="PTHR24421:SF60">
    <property type="entry name" value="SENSOR HISTIDINE KINASE COMP"/>
    <property type="match status" value="1"/>
</dbReference>
<reference evidence="5 6" key="1">
    <citation type="submission" date="2015-10" db="EMBL/GenBank/DDBJ databases">
        <title>Genome sequence of Chryseobacterium greenlandense.</title>
        <authorList>
            <person name="Newman J."/>
            <person name="Fischer K."/>
            <person name="Miller J."/>
        </authorList>
    </citation>
    <scope>NUCLEOTIDE SEQUENCE [LARGE SCALE GENOMIC DNA]</scope>
    <source>
        <strain evidence="5 6">UMB34</strain>
    </source>
</reference>
<dbReference type="Gene3D" id="3.30.565.10">
    <property type="entry name" value="Histidine kinase-like ATPase, C-terminal domain"/>
    <property type="match status" value="1"/>
</dbReference>
<evidence type="ECO:0000313" key="6">
    <source>
        <dbReference type="Proteomes" id="UP000054388"/>
    </source>
</evidence>
<dbReference type="PANTHER" id="PTHR24421">
    <property type="entry name" value="NITRATE/NITRITE SENSOR PROTEIN NARX-RELATED"/>
    <property type="match status" value="1"/>
</dbReference>
<dbReference type="Gene3D" id="1.25.40.10">
    <property type="entry name" value="Tetratricopeptide repeat domain"/>
    <property type="match status" value="1"/>
</dbReference>
<keyword evidence="3" id="KW-0902">Two-component regulatory system</keyword>
<sequence length="539" mass="62678">MLFCCNKQKESSQNSETINSDYDKAFEFTTSNTVDSAYIYYGKALENFRKGKDNFGQAKCFLAMAKILTEKGNYFKSQDFSLQANRLFNTDDTAQYYHISDNFNNLGMVSNNLKKYDESKNYYKSALKYSELETEKLTIIKNIANAYKEEKKYPEAIKIYDSIIPIAKKLDEKLYARLLSNLSNVKWLNDKNYNPEPLQLQALKIQKKTDDKMGQNASYAHLANYFKNIDSQKALLYSNMMYEIANKVESVDDKLEALQKITFFDNKNFPENFNKYILLRDSVQNARNLDNDKFATIVYGVEETKTQIAENKTQIQQQYFFLSFLAFVIIIISVWFRKRQIRLKKEKELEVKNTELRYSKKVHDKVANKVYHVMSEVENTENMNKEVLLYKLDGIYQISRDISYEKKDVALEHNFSQHLSQMLKSYSSENIKVPIIGNEESLWEDVGDHSKVEVFYILQELMTNMKKHSKADKVLIDFSRENDLINIVYSDNGVGISEFSPKNGVQNTESRINSIGGTINFDTKTENGLKITLSFPAKN</sequence>